<dbReference type="Proteomes" id="UP000019141">
    <property type="component" value="Unassembled WGS sequence"/>
</dbReference>
<evidence type="ECO:0000259" key="2">
    <source>
        <dbReference type="Pfam" id="PF01841"/>
    </source>
</evidence>
<name>W4L7J7_ENTF1</name>
<sequence length="1180" mass="126357">MGTRALWNQHAYHINNIEDDGTIPAEVAPSWLQHGTYRVNQFPDGEAADLTVSNFEALDNGTGQPLSLRVRMGNGGMVTTADVTVAFYQGDPSVSGVLIGTTQVDTLLGQRFVDVELDGVTLVSTDPLYAVVDPDGAVPECSRSNNTVWIPVRANPLGQIAVASDAASYEAASPVSLTATVTNTGSFETDYTVKLHVEDNTGAEVIAFTPLPVVPLAGGASAVLTQAWHTGQTLVGNYLLVGVLLDVDNHELSRSTTALTIHAGADAQAALRLTTDRIGYHTTATVTADALVRNLTSNALLTGTEVFVQLVDASGTNVSTTTLRVGDVAAGGQRQVATQIALEAVPEGTYTLMAELRDAGGTVLAADQFSFDVTENLRLSVQGHVAAAQSEIEAGESQQCTDTLSNLGNLPLRVQPVRQLVVRLDDETLQLNNAPVEIYNWVHDNIEFMPTYGSIQGAQLTLENLKGNAFDIASLTIALMRASGIHARYVMGTVRLPIARVMNWVGGVTDPEVALQILGQGGIPHVALVQGGRVEAVNLEHIWVEVWIDFEPSRGAQHRQGDTWVPMDTAWKQYQYTEGLDVRTNVPFDAEGFFDQVRTSIQVDETAGTMSGFDPSLYAQQLNAYQDQLNSFIEGQNPNATVGDVMGTKRIIPAQRPLLASTLPYGMVVRGGTFSQIPAHLRHQFRFVLYASDFDRTFDIPVFSFSGGLPQLAGQKMTLSFAPQTQADRDTIHNSLPPELTGEDPFDPSTISVALPGYQVRVVAELRVNGEVVATGGRFTLGQVLASTSALYDPRQGWQEFDNTPPVAGEYRVIGVDAAGVTPAKILEIQDQLLASQALLEAQELANFDNDGLAGDLLHSGLMNYFASHDRIDRVVSVLNGMITYRQPSFGSLTLKAQPLFLFGVPILVSFPGVELDITRLVSTIVSETSSPLEQFSYVLQSGVRQFAMEHLIPELLYTDEANPGEAVSAVKALAVASAQGQKIYTITSENADQALPELNIDPNVTDEIRHAAAADKFVIVSENDVSIGGWSGVGYIIVDPATGAGAYQISGGANGAYLVGTLIAMNILVLTVAIASSTSPVPNKGRLALLALALHIATTIHAVNSSNWETFDWKCFASGIFHVAAVVAFFSLFTVPTGINFTIGFIMFSLELVLGIELDILGLVGIFVSSDPFQNCISQ</sequence>
<gene>
    <name evidence="3" type="ORF">ETSY1_37320</name>
</gene>
<keyword evidence="1" id="KW-1133">Transmembrane helix</keyword>
<dbReference type="AlphaFoldDB" id="W4L7J7"/>
<feature type="transmembrane region" description="Helical" evidence="1">
    <location>
        <begin position="1088"/>
        <end position="1105"/>
    </location>
</feature>
<comment type="caution">
    <text evidence="3">The sequence shown here is derived from an EMBL/GenBank/DDBJ whole genome shotgun (WGS) entry which is preliminary data.</text>
</comment>
<feature type="transmembrane region" description="Helical" evidence="1">
    <location>
        <begin position="1146"/>
        <end position="1169"/>
    </location>
</feature>
<evidence type="ECO:0000313" key="4">
    <source>
        <dbReference type="Proteomes" id="UP000019141"/>
    </source>
</evidence>
<dbReference type="InterPro" id="IPR038765">
    <property type="entry name" value="Papain-like_cys_pep_sf"/>
</dbReference>
<proteinExistence type="predicted"/>
<feature type="domain" description="Transglutaminase-like" evidence="2">
    <location>
        <begin position="433"/>
        <end position="568"/>
    </location>
</feature>
<evidence type="ECO:0000256" key="1">
    <source>
        <dbReference type="SAM" id="Phobius"/>
    </source>
</evidence>
<feature type="transmembrane region" description="Helical" evidence="1">
    <location>
        <begin position="1117"/>
        <end position="1134"/>
    </location>
</feature>
<dbReference type="PANTHER" id="PTHR33490">
    <property type="entry name" value="BLR5614 PROTEIN-RELATED"/>
    <property type="match status" value="1"/>
</dbReference>
<dbReference type="Gene3D" id="3.10.620.30">
    <property type="match status" value="1"/>
</dbReference>
<protein>
    <recommendedName>
        <fullName evidence="2">Transglutaminase-like domain-containing protein</fullName>
    </recommendedName>
</protein>
<keyword evidence="1" id="KW-0812">Transmembrane</keyword>
<organism evidence="3 4">
    <name type="scientific">Entotheonella factor</name>
    <dbReference type="NCBI Taxonomy" id="1429438"/>
    <lineage>
        <taxon>Bacteria</taxon>
        <taxon>Pseudomonadati</taxon>
        <taxon>Nitrospinota/Tectimicrobiota group</taxon>
        <taxon>Candidatus Tectimicrobiota</taxon>
        <taxon>Candidatus Entotheonellia</taxon>
        <taxon>Candidatus Entotheonellales</taxon>
        <taxon>Candidatus Entotheonellaceae</taxon>
        <taxon>Candidatus Entotheonella</taxon>
    </lineage>
</organism>
<dbReference type="SUPFAM" id="SSF54001">
    <property type="entry name" value="Cysteine proteinases"/>
    <property type="match status" value="1"/>
</dbReference>
<dbReference type="InterPro" id="IPR013783">
    <property type="entry name" value="Ig-like_fold"/>
</dbReference>
<dbReference type="Gene3D" id="2.60.40.10">
    <property type="entry name" value="Immunoglobulins"/>
    <property type="match status" value="2"/>
</dbReference>
<keyword evidence="4" id="KW-1185">Reference proteome</keyword>
<feature type="transmembrane region" description="Helical" evidence="1">
    <location>
        <begin position="1056"/>
        <end position="1076"/>
    </location>
</feature>
<keyword evidence="1" id="KW-0472">Membrane</keyword>
<accession>W4L7J7</accession>
<dbReference type="PATRIC" id="fig|1429438.4.peg.7004"/>
<reference evidence="3 4" key="1">
    <citation type="journal article" date="2014" name="Nature">
        <title>An environmental bacterial taxon with a large and distinct metabolic repertoire.</title>
        <authorList>
            <person name="Wilson M.C."/>
            <person name="Mori T."/>
            <person name="Ruckert C."/>
            <person name="Uria A.R."/>
            <person name="Helf M.J."/>
            <person name="Takada K."/>
            <person name="Gernert C."/>
            <person name="Steffens U.A."/>
            <person name="Heycke N."/>
            <person name="Schmitt S."/>
            <person name="Rinke C."/>
            <person name="Helfrich E.J."/>
            <person name="Brachmann A.O."/>
            <person name="Gurgui C."/>
            <person name="Wakimoto T."/>
            <person name="Kracht M."/>
            <person name="Crusemann M."/>
            <person name="Hentschel U."/>
            <person name="Abe I."/>
            <person name="Matsunaga S."/>
            <person name="Kalinowski J."/>
            <person name="Takeyama H."/>
            <person name="Piel J."/>
        </authorList>
    </citation>
    <scope>NUCLEOTIDE SEQUENCE [LARGE SCALE GENOMIC DNA]</scope>
    <source>
        <strain evidence="4">TSY1</strain>
    </source>
</reference>
<dbReference type="Pfam" id="PF01841">
    <property type="entry name" value="Transglut_core"/>
    <property type="match status" value="1"/>
</dbReference>
<evidence type="ECO:0000313" key="3">
    <source>
        <dbReference type="EMBL" id="ETW93874.1"/>
    </source>
</evidence>
<dbReference type="InterPro" id="IPR002931">
    <property type="entry name" value="Transglutaminase-like"/>
</dbReference>
<dbReference type="EMBL" id="AZHW01001159">
    <property type="protein sequence ID" value="ETW93874.1"/>
    <property type="molecule type" value="Genomic_DNA"/>
</dbReference>
<dbReference type="HOGENOM" id="CLU_273079_0_0_7"/>